<keyword evidence="1" id="KW-0472">Membrane</keyword>
<keyword evidence="1" id="KW-1133">Transmembrane helix</keyword>
<comment type="caution">
    <text evidence="2">The sequence shown here is derived from an EMBL/GenBank/DDBJ whole genome shotgun (WGS) entry which is preliminary data.</text>
</comment>
<name>A0ABS7DBR6_9BACL</name>
<gene>
    <name evidence="2" type="ORF">K0T92_21715</name>
</gene>
<keyword evidence="3" id="KW-1185">Reference proteome</keyword>
<organism evidence="2 3">
    <name type="scientific">Paenibacillus oenotherae</name>
    <dbReference type="NCBI Taxonomy" id="1435645"/>
    <lineage>
        <taxon>Bacteria</taxon>
        <taxon>Bacillati</taxon>
        <taxon>Bacillota</taxon>
        <taxon>Bacilli</taxon>
        <taxon>Bacillales</taxon>
        <taxon>Paenibacillaceae</taxon>
        <taxon>Paenibacillus</taxon>
    </lineage>
</organism>
<feature type="transmembrane region" description="Helical" evidence="1">
    <location>
        <begin position="254"/>
        <end position="273"/>
    </location>
</feature>
<reference evidence="2 3" key="1">
    <citation type="submission" date="2021-07" db="EMBL/GenBank/DDBJ databases">
        <title>Paenibacillus radiodurans sp. nov., isolated from the southeastern edge of Tengger Desert.</title>
        <authorList>
            <person name="Zhang G."/>
        </authorList>
    </citation>
    <scope>NUCLEOTIDE SEQUENCE [LARGE SCALE GENOMIC DNA]</scope>
    <source>
        <strain evidence="2 3">DT7-4</strain>
    </source>
</reference>
<proteinExistence type="predicted"/>
<evidence type="ECO:0000313" key="2">
    <source>
        <dbReference type="EMBL" id="MBW7477341.1"/>
    </source>
</evidence>
<sequence length="337" mass="37609">MDLIKRYIYAVTHKLPEKQRADIEQELHGLIEDMLEHRTGGGAVTEKEVEEVLLELGSPQEMAEKYLGQRRYLIGPKLFDLYWMVVRIVVFSIVLALGIGLIIELFLEPVQGGQFIIESIASLISAAVQGFAWVTVVFAVMEYRGVKAPDIGLGAKNEWRPSQLAPIPNPKTTIKRSEPIASIIVNLLVILWLTSSIHYFGIIYFNEDGGTVIIPFFNEAVFRAYYPLIWVTIAISILKDSIKLVAGRWTTKLAAFHLLFNLASVVIAAIIFMDPAVWNAEFLSELLASGMVSAGSEGYETASIIWNNTADNFIYIVAVIAIIDSIAVIYKLFQARK</sequence>
<dbReference type="EMBL" id="JAHZIJ010000023">
    <property type="protein sequence ID" value="MBW7477341.1"/>
    <property type="molecule type" value="Genomic_DNA"/>
</dbReference>
<feature type="transmembrane region" description="Helical" evidence="1">
    <location>
        <begin position="224"/>
        <end position="242"/>
    </location>
</feature>
<evidence type="ECO:0000313" key="3">
    <source>
        <dbReference type="Proteomes" id="UP000812277"/>
    </source>
</evidence>
<protein>
    <submittedName>
        <fullName evidence="2">Uncharacterized protein</fullName>
    </submittedName>
</protein>
<feature type="transmembrane region" description="Helical" evidence="1">
    <location>
        <begin position="180"/>
        <end position="204"/>
    </location>
</feature>
<dbReference type="RefSeq" id="WP_219874594.1">
    <property type="nucleotide sequence ID" value="NZ_JAHZIJ010000023.1"/>
</dbReference>
<dbReference type="Proteomes" id="UP000812277">
    <property type="component" value="Unassembled WGS sequence"/>
</dbReference>
<dbReference type="Pfam" id="PF22564">
    <property type="entry name" value="HAAS"/>
    <property type="match status" value="1"/>
</dbReference>
<feature type="transmembrane region" description="Helical" evidence="1">
    <location>
        <begin position="115"/>
        <end position="140"/>
    </location>
</feature>
<accession>A0ABS7DBR6</accession>
<feature type="transmembrane region" description="Helical" evidence="1">
    <location>
        <begin position="313"/>
        <end position="333"/>
    </location>
</feature>
<evidence type="ECO:0000256" key="1">
    <source>
        <dbReference type="SAM" id="Phobius"/>
    </source>
</evidence>
<keyword evidence="1" id="KW-0812">Transmembrane</keyword>
<feature type="transmembrane region" description="Helical" evidence="1">
    <location>
        <begin position="81"/>
        <end position="103"/>
    </location>
</feature>